<dbReference type="Pfam" id="PF00926">
    <property type="entry name" value="DHBP_synthase"/>
    <property type="match status" value="1"/>
</dbReference>
<dbReference type="FunFam" id="3.40.50.10990:FF:000001">
    <property type="entry name" value="Riboflavin biosynthesis protein RibBA"/>
    <property type="match status" value="1"/>
</dbReference>
<dbReference type="AlphaFoldDB" id="A0A641RS98"/>
<accession>A0A641RS98</accession>
<keyword evidence="16" id="KW-0342">GTP-binding</keyword>
<evidence type="ECO:0000256" key="17">
    <source>
        <dbReference type="ARBA" id="ARBA00043932"/>
    </source>
</evidence>
<dbReference type="EC" id="4.1.99.12" evidence="8"/>
<feature type="domain" description="GTP cyclohydrolase II" evidence="19">
    <location>
        <begin position="83"/>
        <end position="246"/>
    </location>
</feature>
<evidence type="ECO:0000256" key="6">
    <source>
        <dbReference type="ARBA" id="ARBA00005520"/>
    </source>
</evidence>
<keyword evidence="11" id="KW-0686">Riboflavin biosynthesis</keyword>
<evidence type="ECO:0000256" key="5">
    <source>
        <dbReference type="ARBA" id="ARBA00004904"/>
    </source>
</evidence>
<dbReference type="HAMAP" id="MF_00179">
    <property type="entry name" value="RibA"/>
    <property type="match status" value="1"/>
</dbReference>
<dbReference type="Pfam" id="PF00925">
    <property type="entry name" value="GTP_cyclohydro2"/>
    <property type="match status" value="1"/>
</dbReference>
<dbReference type="GO" id="GO:0005829">
    <property type="term" value="C:cytosol"/>
    <property type="evidence" value="ECO:0007669"/>
    <property type="project" value="TreeGrafter"/>
</dbReference>
<evidence type="ECO:0000256" key="13">
    <source>
        <dbReference type="ARBA" id="ARBA00022741"/>
    </source>
</evidence>
<comment type="catalytic activity">
    <reaction evidence="1">
        <text>D-ribulose 5-phosphate = (2S)-2-hydroxy-3-oxobutyl phosphate + formate + H(+)</text>
        <dbReference type="Rhea" id="RHEA:18457"/>
        <dbReference type="ChEBI" id="CHEBI:15378"/>
        <dbReference type="ChEBI" id="CHEBI:15740"/>
        <dbReference type="ChEBI" id="CHEBI:58121"/>
        <dbReference type="ChEBI" id="CHEBI:58830"/>
        <dbReference type="EC" id="4.1.99.12"/>
    </reaction>
</comment>
<comment type="pathway">
    <text evidence="4">Cofactor biosynthesis; riboflavin biosynthesis; 5-amino-6-(D-ribitylamino)uracil from GTP: step 1/4.</text>
</comment>
<proteinExistence type="inferred from homology"/>
<dbReference type="EC" id="3.5.4.25" evidence="9"/>
<evidence type="ECO:0000256" key="14">
    <source>
        <dbReference type="ARBA" id="ARBA00022801"/>
    </source>
</evidence>
<dbReference type="EMBL" id="VWKO01000424">
    <property type="protein sequence ID" value="KAA4020290.1"/>
    <property type="molecule type" value="Genomic_DNA"/>
</dbReference>
<dbReference type="PANTHER" id="PTHR21327">
    <property type="entry name" value="GTP CYCLOHYDROLASE II-RELATED"/>
    <property type="match status" value="1"/>
</dbReference>
<dbReference type="InterPro" id="IPR000422">
    <property type="entry name" value="DHBP_synthase_RibB"/>
</dbReference>
<dbReference type="Gene3D" id="3.40.50.10990">
    <property type="entry name" value="GTP cyclohydrolase II"/>
    <property type="match status" value="1"/>
</dbReference>
<evidence type="ECO:0000256" key="10">
    <source>
        <dbReference type="ARBA" id="ARBA00018836"/>
    </source>
</evidence>
<sequence length="274" mass="30853">NPFYAQEKGVLRRAGHTAATIDMARLAGLYPAGALMEIMSEDGTMARLPELRQMADEHGLKLISIHDLIVYRLKQESIVEKGVEVNMPTEHGKFRLIPFRQKSNGLEHMAIFKGTWSEDEPILVRVHSSCATGDILGSQRCDCGEQLHKAMEMIEKEGKGVVVYLNQEGRGIGLMEKMKAYKLQEDGMDTVDANICLGHLADERDYGVGAQILRELGVHKMRLLTNNPVKRVGLEAYGLEIVENVPVETVPNPYNERYLRTKKERMGHTLHFNK</sequence>
<evidence type="ECO:0000256" key="18">
    <source>
        <dbReference type="ARBA" id="ARBA00049295"/>
    </source>
</evidence>
<protein>
    <recommendedName>
        <fullName evidence="10">3,4-dihydroxy-2-butanone 4-phosphate synthase</fullName>
        <ecNumber evidence="9">3.5.4.25</ecNumber>
        <ecNumber evidence="8">4.1.99.12</ecNumber>
    </recommendedName>
</protein>
<dbReference type="NCBIfam" id="NF001591">
    <property type="entry name" value="PRK00393.1"/>
    <property type="match status" value="1"/>
</dbReference>
<comment type="pathway">
    <text evidence="5">Cofactor biosynthesis; riboflavin biosynthesis; 2-hydroxy-3-oxobutyl phosphate from D-ribulose 5-phosphate: step 1/1.</text>
</comment>
<dbReference type="GO" id="GO:0005525">
    <property type="term" value="F:GTP binding"/>
    <property type="evidence" value="ECO:0007669"/>
    <property type="project" value="UniProtKB-KW"/>
</dbReference>
<evidence type="ECO:0000256" key="11">
    <source>
        <dbReference type="ARBA" id="ARBA00022619"/>
    </source>
</evidence>
<evidence type="ECO:0000256" key="9">
    <source>
        <dbReference type="ARBA" id="ARBA00012762"/>
    </source>
</evidence>
<dbReference type="SUPFAM" id="SSF55821">
    <property type="entry name" value="YrdC/RibB"/>
    <property type="match status" value="1"/>
</dbReference>
<keyword evidence="13" id="KW-0547">Nucleotide-binding</keyword>
<evidence type="ECO:0000256" key="15">
    <source>
        <dbReference type="ARBA" id="ARBA00022833"/>
    </source>
</evidence>
<dbReference type="Gene3D" id="3.90.870.10">
    <property type="entry name" value="DHBP synthase"/>
    <property type="match status" value="1"/>
</dbReference>
<feature type="non-terminal residue" evidence="20">
    <location>
        <position position="1"/>
    </location>
</feature>
<evidence type="ECO:0000256" key="4">
    <source>
        <dbReference type="ARBA" id="ARBA00004853"/>
    </source>
</evidence>
<dbReference type="GO" id="GO:0009231">
    <property type="term" value="P:riboflavin biosynthetic process"/>
    <property type="evidence" value="ECO:0007669"/>
    <property type="project" value="UniProtKB-UniPathway"/>
</dbReference>
<evidence type="ECO:0000256" key="12">
    <source>
        <dbReference type="ARBA" id="ARBA00022723"/>
    </source>
</evidence>
<evidence type="ECO:0000313" key="20">
    <source>
        <dbReference type="EMBL" id="KAA4020290.1"/>
    </source>
</evidence>
<organism evidence="20">
    <name type="scientific">Bacteroides ovatus</name>
    <dbReference type="NCBI Taxonomy" id="28116"/>
    <lineage>
        <taxon>Bacteria</taxon>
        <taxon>Pseudomonadati</taxon>
        <taxon>Bacteroidota</taxon>
        <taxon>Bacteroidia</taxon>
        <taxon>Bacteroidales</taxon>
        <taxon>Bacteroidaceae</taxon>
        <taxon>Bacteroides</taxon>
    </lineage>
</organism>
<comment type="function">
    <text evidence="3">Catalyzes the conversion of D-ribulose 5-phosphate to formate and 3,4-dihydroxy-2-butanone 4-phosphate.</text>
</comment>
<dbReference type="InterPro" id="IPR032677">
    <property type="entry name" value="GTP_cyclohydro_II"/>
</dbReference>
<comment type="caution">
    <text evidence="20">The sequence shown here is derived from an EMBL/GenBank/DDBJ whole genome shotgun (WGS) entry which is preliminary data.</text>
</comment>
<dbReference type="PANTHER" id="PTHR21327:SF18">
    <property type="entry name" value="3,4-DIHYDROXY-2-BUTANONE 4-PHOSPHATE SYNTHASE"/>
    <property type="match status" value="1"/>
</dbReference>
<dbReference type="UniPathway" id="UPA00275">
    <property type="reaction ID" value="UER00399"/>
</dbReference>
<evidence type="ECO:0000256" key="1">
    <source>
        <dbReference type="ARBA" id="ARBA00000141"/>
    </source>
</evidence>
<reference evidence="20" key="1">
    <citation type="journal article" date="2019" name="Nat. Med.">
        <title>A library of human gut bacterial isolates paired with longitudinal multiomics data enables mechanistic microbiome research.</title>
        <authorList>
            <person name="Poyet M."/>
            <person name="Groussin M."/>
            <person name="Gibbons S.M."/>
            <person name="Avila-Pacheco J."/>
            <person name="Jiang X."/>
            <person name="Kearney S.M."/>
            <person name="Perrotta A.R."/>
            <person name="Berdy B."/>
            <person name="Zhao S."/>
            <person name="Lieberman T.D."/>
            <person name="Swanson P.K."/>
            <person name="Smith M."/>
            <person name="Roesemann S."/>
            <person name="Alexander J.E."/>
            <person name="Rich S.A."/>
            <person name="Livny J."/>
            <person name="Vlamakis H."/>
            <person name="Clish C."/>
            <person name="Bullock K."/>
            <person name="Deik A."/>
            <person name="Scott J."/>
            <person name="Pierce K.A."/>
            <person name="Xavier R.J."/>
            <person name="Alm E.J."/>
        </authorList>
    </citation>
    <scope>NUCLEOTIDE SEQUENCE</scope>
    <source>
        <strain evidence="20">BIOML-A147</strain>
    </source>
</reference>
<keyword evidence="14 20" id="KW-0378">Hydrolase</keyword>
<evidence type="ECO:0000256" key="16">
    <source>
        <dbReference type="ARBA" id="ARBA00023134"/>
    </source>
</evidence>
<dbReference type="InterPro" id="IPR000926">
    <property type="entry name" value="RibA"/>
</dbReference>
<dbReference type="GO" id="GO:0003935">
    <property type="term" value="F:GTP cyclohydrolase II activity"/>
    <property type="evidence" value="ECO:0007669"/>
    <property type="project" value="UniProtKB-EC"/>
</dbReference>
<dbReference type="NCBIfam" id="TIGR00505">
    <property type="entry name" value="ribA"/>
    <property type="match status" value="1"/>
</dbReference>
<comment type="cofactor">
    <cofactor evidence="2">
        <name>Zn(2+)</name>
        <dbReference type="ChEBI" id="CHEBI:29105"/>
    </cofactor>
</comment>
<comment type="catalytic activity">
    <reaction evidence="18">
        <text>GTP + 4 H2O = 2,5-diamino-6-hydroxy-4-(5-phosphoribosylamino)-pyrimidine + formate + 2 phosphate + 3 H(+)</text>
        <dbReference type="Rhea" id="RHEA:23704"/>
        <dbReference type="ChEBI" id="CHEBI:15377"/>
        <dbReference type="ChEBI" id="CHEBI:15378"/>
        <dbReference type="ChEBI" id="CHEBI:15740"/>
        <dbReference type="ChEBI" id="CHEBI:37565"/>
        <dbReference type="ChEBI" id="CHEBI:43474"/>
        <dbReference type="ChEBI" id="CHEBI:58614"/>
        <dbReference type="EC" id="3.5.4.25"/>
    </reaction>
</comment>
<dbReference type="GO" id="GO:0008686">
    <property type="term" value="F:3,4-dihydroxy-2-butanone-4-phosphate synthase activity"/>
    <property type="evidence" value="ECO:0007669"/>
    <property type="project" value="UniProtKB-EC"/>
</dbReference>
<evidence type="ECO:0000256" key="3">
    <source>
        <dbReference type="ARBA" id="ARBA00002284"/>
    </source>
</evidence>
<evidence type="ECO:0000256" key="2">
    <source>
        <dbReference type="ARBA" id="ARBA00001947"/>
    </source>
</evidence>
<comment type="function">
    <text evidence="17">Catalyzes the conversion of GTP to 2,5-diamino-6-ribosylamino-4(3H)-pyrimidinone 5'-phosphate (DARP), formate and pyrophosphate.</text>
</comment>
<dbReference type="SUPFAM" id="SSF142695">
    <property type="entry name" value="RibA-like"/>
    <property type="match status" value="1"/>
</dbReference>
<dbReference type="InterPro" id="IPR036144">
    <property type="entry name" value="RibA-like_sf"/>
</dbReference>
<dbReference type="InterPro" id="IPR017945">
    <property type="entry name" value="DHBP_synth_RibB-like_a/b_dom"/>
</dbReference>
<dbReference type="GO" id="GO:0046872">
    <property type="term" value="F:metal ion binding"/>
    <property type="evidence" value="ECO:0007669"/>
    <property type="project" value="UniProtKB-KW"/>
</dbReference>
<comment type="similarity">
    <text evidence="6">In the N-terminal section; belongs to the DHBP synthase family.</text>
</comment>
<evidence type="ECO:0000256" key="8">
    <source>
        <dbReference type="ARBA" id="ARBA00012153"/>
    </source>
</evidence>
<evidence type="ECO:0000256" key="7">
    <source>
        <dbReference type="ARBA" id="ARBA00008976"/>
    </source>
</evidence>
<gene>
    <name evidence="20" type="primary">ribA</name>
    <name evidence="20" type="ORF">F3D60_29270</name>
</gene>
<keyword evidence="12" id="KW-0479">Metal-binding</keyword>
<evidence type="ECO:0000259" key="19">
    <source>
        <dbReference type="Pfam" id="PF00925"/>
    </source>
</evidence>
<comment type="similarity">
    <text evidence="7">In the C-terminal section; belongs to the GTP cyclohydrolase II family.</text>
</comment>
<name>A0A641RS98_BACOV</name>
<keyword evidence="15" id="KW-0862">Zinc</keyword>
<dbReference type="CDD" id="cd00641">
    <property type="entry name" value="GTP_cyclohydro2"/>
    <property type="match status" value="1"/>
</dbReference>